<dbReference type="CDD" id="cd06433">
    <property type="entry name" value="GT_2_WfgS_like"/>
    <property type="match status" value="1"/>
</dbReference>
<dbReference type="EMBL" id="CP024199">
    <property type="protein sequence ID" value="AUG54568.1"/>
    <property type="molecule type" value="Genomic_DNA"/>
</dbReference>
<dbReference type="Gene3D" id="3.90.550.10">
    <property type="entry name" value="Spore Coat Polysaccharide Biosynthesis Protein SpsA, Chain A"/>
    <property type="match status" value="1"/>
</dbReference>
<proteinExistence type="predicted"/>
<dbReference type="InterPro" id="IPR029044">
    <property type="entry name" value="Nucleotide-diphossugar_trans"/>
</dbReference>
<dbReference type="InterPro" id="IPR001173">
    <property type="entry name" value="Glyco_trans_2-like"/>
</dbReference>
<evidence type="ECO:0000313" key="2">
    <source>
        <dbReference type="EMBL" id="AUG54568.1"/>
    </source>
</evidence>
<feature type="domain" description="Glycosyltransferase 2-like" evidence="1">
    <location>
        <begin position="12"/>
        <end position="135"/>
    </location>
</feature>
<accession>A0ABN5FHI0</accession>
<organism evidence="2 3">
    <name type="scientific">Thalassospira marina</name>
    <dbReference type="NCBI Taxonomy" id="2048283"/>
    <lineage>
        <taxon>Bacteria</taxon>
        <taxon>Pseudomonadati</taxon>
        <taxon>Pseudomonadota</taxon>
        <taxon>Alphaproteobacteria</taxon>
        <taxon>Rhodospirillales</taxon>
        <taxon>Thalassospiraceae</taxon>
        <taxon>Thalassospira</taxon>
    </lineage>
</organism>
<gene>
    <name evidence="2" type="ORF">CSC3H3_18970</name>
</gene>
<dbReference type="PANTHER" id="PTHR22916">
    <property type="entry name" value="GLYCOSYLTRANSFERASE"/>
    <property type="match status" value="1"/>
</dbReference>
<name>A0ABN5FHI0_9PROT</name>
<dbReference type="Pfam" id="PF00535">
    <property type="entry name" value="Glycos_transf_2"/>
    <property type="match status" value="1"/>
</dbReference>
<sequence>MLATENDTPLLSVVTVTWNCAATLEKTLKSVAAVKNDKLEYLIIDGVSTDGTLELIERYRHVVDRVVSEPDDGIYCAMNKGVALARGRYILFINGDDELVADGFASAIKAMEIGKADIICAKTVVGKIDGPSEVLIAQPFRLLFFNTIPHPSSFVRTELMISKPFREDLRIASDYDFFLQAFLARKKFEILPVVTALHYRGGMSGNRELSFAEIQDIRRKRLGGTFPLIEACGNIYRVFRRLMGQAT</sequence>
<dbReference type="RefSeq" id="WP_101285853.1">
    <property type="nucleotide sequence ID" value="NZ_CP024199.1"/>
</dbReference>
<dbReference type="SUPFAM" id="SSF53448">
    <property type="entry name" value="Nucleotide-diphospho-sugar transferases"/>
    <property type="match status" value="1"/>
</dbReference>
<evidence type="ECO:0000313" key="3">
    <source>
        <dbReference type="Proteomes" id="UP000233458"/>
    </source>
</evidence>
<protein>
    <recommendedName>
        <fullName evidence="1">Glycosyltransferase 2-like domain-containing protein</fullName>
    </recommendedName>
</protein>
<dbReference type="PANTHER" id="PTHR22916:SF3">
    <property type="entry name" value="UDP-GLCNAC:BETAGAL BETA-1,3-N-ACETYLGLUCOSAMINYLTRANSFERASE-LIKE PROTEIN 1"/>
    <property type="match status" value="1"/>
</dbReference>
<evidence type="ECO:0000259" key="1">
    <source>
        <dbReference type="Pfam" id="PF00535"/>
    </source>
</evidence>
<keyword evidence="3" id="KW-1185">Reference proteome</keyword>
<dbReference type="Proteomes" id="UP000233458">
    <property type="component" value="Chromosome"/>
</dbReference>
<reference evidence="2 3" key="1">
    <citation type="submission" date="2017-10" db="EMBL/GenBank/DDBJ databases">
        <title>Biodiversity and function of Thalassospira species in the particle-attached aromatic-hydrocarbon-degrading consortia from the surface seawater of the China South Sea.</title>
        <authorList>
            <person name="Dong C."/>
            <person name="Liu R."/>
            <person name="Shao Z."/>
        </authorList>
    </citation>
    <scope>NUCLEOTIDE SEQUENCE [LARGE SCALE GENOMIC DNA]</scope>
    <source>
        <strain evidence="2 3">CSC3H3</strain>
    </source>
</reference>